<dbReference type="PIRSF" id="PIRSF038973">
    <property type="entry name" value="SpoIIM"/>
    <property type="match status" value="1"/>
</dbReference>
<protein>
    <submittedName>
        <fullName evidence="2">Stage II sporulation protein M</fullName>
    </submittedName>
</protein>
<dbReference type="AlphaFoldDB" id="A0A424YDZ8"/>
<dbReference type="Pfam" id="PF01944">
    <property type="entry name" value="SpoIIM"/>
    <property type="match status" value="1"/>
</dbReference>
<name>A0A424YDZ8_9FIRM</name>
<reference evidence="2 3" key="1">
    <citation type="submission" date="2018-08" db="EMBL/GenBank/DDBJ databases">
        <title>The metabolism and importance of syntrophic acetate oxidation coupled to methane or sulfide production in haloalkaline environments.</title>
        <authorList>
            <person name="Timmers P.H.A."/>
            <person name="Vavourakis C.D."/>
            <person name="Sorokin D.Y."/>
            <person name="Sinninghe Damste J.S."/>
            <person name="Muyzer G."/>
            <person name="Stams A.J.M."/>
            <person name="Plugge C.M."/>
        </authorList>
    </citation>
    <scope>NUCLEOTIDE SEQUENCE [LARGE SCALE GENOMIC DNA]</scope>
    <source>
        <strain evidence="2">MSAO_Bac1</strain>
    </source>
</reference>
<keyword evidence="1" id="KW-1133">Transmembrane helix</keyword>
<evidence type="ECO:0000256" key="1">
    <source>
        <dbReference type="SAM" id="Phobius"/>
    </source>
</evidence>
<dbReference type="NCBIfam" id="TIGR02831">
    <property type="entry name" value="spo_II_M"/>
    <property type="match status" value="1"/>
</dbReference>
<keyword evidence="1" id="KW-0472">Membrane</keyword>
<dbReference type="InterPro" id="IPR002798">
    <property type="entry name" value="SpoIIM-like"/>
</dbReference>
<proteinExistence type="predicted"/>
<feature type="transmembrane region" description="Helical" evidence="1">
    <location>
        <begin position="20"/>
        <end position="41"/>
    </location>
</feature>
<gene>
    <name evidence="2" type="primary">spoIIM</name>
    <name evidence="2" type="ORF">D5R97_06215</name>
</gene>
<sequence length="212" mass="23977">MLIEIREAVLQHIRNNLAFYLLVALIFSGGIMAGALVVRVLPETQVGELSKYLFHYFVDFTREELPQQFMLRESITGNLKYILAIWLSGALVVGFPLIFIFLFIRGFILGFTVGFLVDQIAFQGIVFAITSILPHNILVIPALMMAGVSAMSYSLAIIKVRLKIQKYSGNTLFWNYSLLIILSIFFIALAGFIEAYITPVFMRIIIPFLKIN</sequence>
<feature type="transmembrane region" description="Helical" evidence="1">
    <location>
        <begin position="139"/>
        <end position="160"/>
    </location>
</feature>
<dbReference type="Proteomes" id="UP000285138">
    <property type="component" value="Unassembled WGS sequence"/>
</dbReference>
<dbReference type="InterPro" id="IPR014196">
    <property type="entry name" value="SpoIIM"/>
</dbReference>
<feature type="transmembrane region" description="Helical" evidence="1">
    <location>
        <begin position="111"/>
        <end position="133"/>
    </location>
</feature>
<keyword evidence="1" id="KW-0812">Transmembrane</keyword>
<accession>A0A424YDZ8</accession>
<feature type="transmembrane region" description="Helical" evidence="1">
    <location>
        <begin position="81"/>
        <end position="104"/>
    </location>
</feature>
<organism evidence="2 3">
    <name type="scientific">Candidatus Syntrophonatronum acetioxidans</name>
    <dbReference type="NCBI Taxonomy" id="1795816"/>
    <lineage>
        <taxon>Bacteria</taxon>
        <taxon>Bacillati</taxon>
        <taxon>Bacillota</taxon>
        <taxon>Clostridia</taxon>
        <taxon>Eubacteriales</taxon>
        <taxon>Syntrophomonadaceae</taxon>
        <taxon>Candidatus Syntrophonatronum</taxon>
    </lineage>
</organism>
<comment type="caution">
    <text evidence="2">The sequence shown here is derived from an EMBL/GenBank/DDBJ whole genome shotgun (WGS) entry which is preliminary data.</text>
</comment>
<evidence type="ECO:0000313" key="3">
    <source>
        <dbReference type="Proteomes" id="UP000285138"/>
    </source>
</evidence>
<dbReference type="EMBL" id="QZAA01000161">
    <property type="protein sequence ID" value="RQD75355.1"/>
    <property type="molecule type" value="Genomic_DNA"/>
</dbReference>
<evidence type="ECO:0000313" key="2">
    <source>
        <dbReference type="EMBL" id="RQD75355.1"/>
    </source>
</evidence>
<feature type="transmembrane region" description="Helical" evidence="1">
    <location>
        <begin position="172"/>
        <end position="193"/>
    </location>
</feature>